<gene>
    <name evidence="2" type="ORF">FRACYDRAFT_217040</name>
</gene>
<reference evidence="2 3" key="1">
    <citation type="submission" date="2016-09" db="EMBL/GenBank/DDBJ databases">
        <title>Extensive genetic diversity and differential bi-allelic expression allows diatom success in the polar Southern Ocean.</title>
        <authorList>
            <consortium name="DOE Joint Genome Institute"/>
            <person name="Mock T."/>
            <person name="Otillar R.P."/>
            <person name="Strauss J."/>
            <person name="Dupont C."/>
            <person name="Frickenhaus S."/>
            <person name="Maumus F."/>
            <person name="Mcmullan M."/>
            <person name="Sanges R."/>
            <person name="Schmutz J."/>
            <person name="Toseland A."/>
            <person name="Valas R."/>
            <person name="Veluchamy A."/>
            <person name="Ward B.J."/>
            <person name="Allen A."/>
            <person name="Barry K."/>
            <person name="Falciatore A."/>
            <person name="Ferrante M."/>
            <person name="Fortunato A.E."/>
            <person name="Gloeckner G."/>
            <person name="Gruber A."/>
            <person name="Hipkin R."/>
            <person name="Janech M."/>
            <person name="Kroth P."/>
            <person name="Leese F."/>
            <person name="Lindquist E."/>
            <person name="Lyon B.R."/>
            <person name="Martin J."/>
            <person name="Mayer C."/>
            <person name="Parker M."/>
            <person name="Quesneville H."/>
            <person name="Raymond J."/>
            <person name="Uhlig C."/>
            <person name="Valentin K.U."/>
            <person name="Worden A.Z."/>
            <person name="Armbrust E.V."/>
            <person name="Bowler C."/>
            <person name="Green B."/>
            <person name="Moulton V."/>
            <person name="Van Oosterhout C."/>
            <person name="Grigoriev I."/>
        </authorList>
    </citation>
    <scope>NUCLEOTIDE SEQUENCE [LARGE SCALE GENOMIC DNA]</scope>
    <source>
        <strain evidence="2 3">CCMP1102</strain>
    </source>
</reference>
<dbReference type="PANTHER" id="PTHR44086:SF10">
    <property type="entry name" value="THIOSULFATE SULFURTRANSFERASE_RHODANESE-LIKE DOMAIN-CONTAINING PROTEIN 3"/>
    <property type="match status" value="1"/>
</dbReference>
<dbReference type="EMBL" id="KV784355">
    <property type="protein sequence ID" value="OEU20093.1"/>
    <property type="molecule type" value="Genomic_DNA"/>
</dbReference>
<dbReference type="AlphaFoldDB" id="A0A1E7FQM6"/>
<dbReference type="SUPFAM" id="SSF52821">
    <property type="entry name" value="Rhodanese/Cell cycle control phosphatase"/>
    <property type="match status" value="1"/>
</dbReference>
<protein>
    <recommendedName>
        <fullName evidence="1">Rhodanese domain-containing protein</fullName>
    </recommendedName>
</protein>
<keyword evidence="3" id="KW-1185">Reference proteome</keyword>
<dbReference type="GO" id="GO:0004792">
    <property type="term" value="F:thiosulfate-cyanide sulfurtransferase activity"/>
    <property type="evidence" value="ECO:0007669"/>
    <property type="project" value="TreeGrafter"/>
</dbReference>
<dbReference type="KEGG" id="fcy:FRACYDRAFT_217040"/>
<evidence type="ECO:0000313" key="3">
    <source>
        <dbReference type="Proteomes" id="UP000095751"/>
    </source>
</evidence>
<accession>A0A1E7FQM6</accession>
<evidence type="ECO:0000313" key="2">
    <source>
        <dbReference type="EMBL" id="OEU20093.1"/>
    </source>
</evidence>
<name>A0A1E7FQM6_9STRA</name>
<dbReference type="Proteomes" id="UP000095751">
    <property type="component" value="Unassembled WGS sequence"/>
</dbReference>
<organism evidence="2 3">
    <name type="scientific">Fragilariopsis cylindrus CCMP1102</name>
    <dbReference type="NCBI Taxonomy" id="635003"/>
    <lineage>
        <taxon>Eukaryota</taxon>
        <taxon>Sar</taxon>
        <taxon>Stramenopiles</taxon>
        <taxon>Ochrophyta</taxon>
        <taxon>Bacillariophyta</taxon>
        <taxon>Bacillariophyceae</taxon>
        <taxon>Bacillariophycidae</taxon>
        <taxon>Bacillariales</taxon>
        <taxon>Bacillariaceae</taxon>
        <taxon>Fragilariopsis</taxon>
    </lineage>
</organism>
<dbReference type="Gene3D" id="3.40.250.10">
    <property type="entry name" value="Rhodanese-like domain"/>
    <property type="match status" value="1"/>
</dbReference>
<dbReference type="InterPro" id="IPR036873">
    <property type="entry name" value="Rhodanese-like_dom_sf"/>
</dbReference>
<dbReference type="PANTHER" id="PTHR44086">
    <property type="entry name" value="THIOSULFATE SULFURTRANSFERASE RDL2, MITOCHONDRIAL-RELATED"/>
    <property type="match status" value="1"/>
</dbReference>
<dbReference type="Pfam" id="PF00581">
    <property type="entry name" value="Rhodanese"/>
    <property type="match status" value="1"/>
</dbReference>
<dbReference type="OrthoDB" id="566238at2759"/>
<dbReference type="InterPro" id="IPR001763">
    <property type="entry name" value="Rhodanese-like_dom"/>
</dbReference>
<dbReference type="InParanoid" id="A0A1E7FQM6"/>
<feature type="domain" description="Rhodanese" evidence="1">
    <location>
        <begin position="22"/>
        <end position="120"/>
    </location>
</feature>
<dbReference type="GO" id="GO:0005739">
    <property type="term" value="C:mitochondrion"/>
    <property type="evidence" value="ECO:0007669"/>
    <property type="project" value="TreeGrafter"/>
</dbReference>
<sequence>MTNIDKEAMTEIIEDYEEGGRDDSGYVVMDVREKNEIEGTGKVSPNTHTLPLSIIQQQSVFEMDDDDFEIYCGFPKPTPDETLVFTCAAGIRSQHACQYAAQGGFTKLVNYKGGAYDWFTGN</sequence>
<dbReference type="PROSITE" id="PS50206">
    <property type="entry name" value="RHODANESE_3"/>
    <property type="match status" value="1"/>
</dbReference>
<evidence type="ECO:0000259" key="1">
    <source>
        <dbReference type="PROSITE" id="PS50206"/>
    </source>
</evidence>
<proteinExistence type="predicted"/>